<keyword evidence="5 6" id="KW-0472">Membrane</keyword>
<feature type="transmembrane region" description="Helical" evidence="6">
    <location>
        <begin position="338"/>
        <end position="358"/>
    </location>
</feature>
<feature type="transmembrane region" description="Helical" evidence="6">
    <location>
        <begin position="7"/>
        <end position="26"/>
    </location>
</feature>
<dbReference type="Pfam" id="PF03772">
    <property type="entry name" value="Competence"/>
    <property type="match status" value="1"/>
</dbReference>
<proteinExistence type="predicted"/>
<feature type="transmembrane region" description="Helical" evidence="6">
    <location>
        <begin position="365"/>
        <end position="381"/>
    </location>
</feature>
<dbReference type="GO" id="GO:0005886">
    <property type="term" value="C:plasma membrane"/>
    <property type="evidence" value="ECO:0007669"/>
    <property type="project" value="UniProtKB-SubCell"/>
</dbReference>
<feature type="transmembrane region" description="Helical" evidence="6">
    <location>
        <begin position="61"/>
        <end position="79"/>
    </location>
</feature>
<comment type="subcellular location">
    <subcellularLocation>
        <location evidence="1">Cell membrane</location>
        <topology evidence="1">Multi-pass membrane protein</topology>
    </subcellularLocation>
</comment>
<evidence type="ECO:0000256" key="1">
    <source>
        <dbReference type="ARBA" id="ARBA00004651"/>
    </source>
</evidence>
<evidence type="ECO:0000256" key="5">
    <source>
        <dbReference type="ARBA" id="ARBA00023136"/>
    </source>
</evidence>
<feature type="domain" description="DUF4131" evidence="8">
    <location>
        <begin position="29"/>
        <end position="195"/>
    </location>
</feature>
<sequence>MKIWPGFPFVRIVLPLISGILVYRYLSDWLTLPFYSIAIPVLVLIMARFSGRIITGYGSRWVFGLLLNLVFIMLGFQLASLQHELDSADHFSVLMNEEKSLFSGILAEPPAERANSFRAVANIDRIYQGQGAKTCKGRVMVYFSKDTVVTGLKYGSRIIFSTAPVRVNPPANPGEFDYAGYLANKVIYHQVYLKPVAYRVVKGNEGHWLKALAFGVRDRFLQTFSRYGIGGREFAVAAALMIGYDDRLDPEQRREFSGAGAMHVLCVSGLHVGIVFLMADKLFFFLGRRKKGKVLKPMMIILVIWLYALITGLAPSVMRASLMFSLVTVGNALNRKSHIYNTLATSAFILLIINPAILFEVGFQLSYAAVIGIVTFQPYFKKIWVPPSGMLKYFWDILLVSLAAQLATGPLSVMYFHQFPNYFLLTNLLVIPFAGILIYTGVVFLVFAVVPAFGKIAALVLVSEIKALNWLIALIEGLPGAVSRNLFLPGFSTLLLYMLVLALFALYLSNKRIWFSIALATMLLLAADYARLNVLRARQQMLIVHSMNRHTVISLVQGRVHNVLADSAVISEPGLLNYPLEGLRIKSGLRPPVLVGFGAEIPAGEQVHFYKKGFLSFNGSRFAVISGGFRKPPPGRTIDVDYVILTSNAKINADDLTACFPGAEFIADASNAYRRIMDWKAGFDKAGVKFHPVKDEGAWILSFPR</sequence>
<feature type="domain" description="ComEC/Rec2-related protein" evidence="7">
    <location>
        <begin position="240"/>
        <end position="509"/>
    </location>
</feature>
<feature type="transmembrane region" description="Helical" evidence="6">
    <location>
        <begin position="486"/>
        <end position="507"/>
    </location>
</feature>
<keyword evidence="3 6" id="KW-0812">Transmembrane</keyword>
<feature type="transmembrane region" description="Helical" evidence="6">
    <location>
        <begin position="428"/>
        <end position="450"/>
    </location>
</feature>
<protein>
    <recommendedName>
        <fullName evidence="10">ComEC/Rec2-related protein domain-containing protein</fullName>
    </recommendedName>
</protein>
<comment type="caution">
    <text evidence="9">The sequence shown here is derived from an EMBL/GenBank/DDBJ whole genome shotgun (WGS) entry which is preliminary data.</text>
</comment>
<feature type="transmembrane region" description="Helical" evidence="6">
    <location>
        <begin position="32"/>
        <end position="49"/>
    </location>
</feature>
<evidence type="ECO:0008006" key="10">
    <source>
        <dbReference type="Google" id="ProtNLM"/>
    </source>
</evidence>
<dbReference type="InterPro" id="IPR004477">
    <property type="entry name" value="ComEC_N"/>
</dbReference>
<name>A0A644UF01_9ZZZZ</name>
<evidence type="ECO:0000256" key="2">
    <source>
        <dbReference type="ARBA" id="ARBA00022475"/>
    </source>
</evidence>
<evidence type="ECO:0000259" key="8">
    <source>
        <dbReference type="Pfam" id="PF13567"/>
    </source>
</evidence>
<dbReference type="InterPro" id="IPR052159">
    <property type="entry name" value="Competence_DNA_uptake"/>
</dbReference>
<gene>
    <name evidence="9" type="ORF">SDC9_23393</name>
</gene>
<dbReference type="PANTHER" id="PTHR30619:SF1">
    <property type="entry name" value="RECOMBINATION PROTEIN 2"/>
    <property type="match status" value="1"/>
</dbReference>
<feature type="transmembrane region" description="Helical" evidence="6">
    <location>
        <begin position="298"/>
        <end position="318"/>
    </location>
</feature>
<keyword evidence="4 6" id="KW-1133">Transmembrane helix</keyword>
<dbReference type="InterPro" id="IPR025405">
    <property type="entry name" value="DUF4131"/>
</dbReference>
<dbReference type="AlphaFoldDB" id="A0A644UF01"/>
<feature type="transmembrane region" description="Helical" evidence="6">
    <location>
        <begin position="393"/>
        <end position="416"/>
    </location>
</feature>
<evidence type="ECO:0000259" key="7">
    <source>
        <dbReference type="Pfam" id="PF03772"/>
    </source>
</evidence>
<organism evidence="9">
    <name type="scientific">bioreactor metagenome</name>
    <dbReference type="NCBI Taxonomy" id="1076179"/>
    <lineage>
        <taxon>unclassified sequences</taxon>
        <taxon>metagenomes</taxon>
        <taxon>ecological metagenomes</taxon>
    </lineage>
</organism>
<dbReference type="EMBL" id="VSSQ01000108">
    <property type="protein sequence ID" value="MPL77537.1"/>
    <property type="molecule type" value="Genomic_DNA"/>
</dbReference>
<feature type="transmembrane region" description="Helical" evidence="6">
    <location>
        <begin position="261"/>
        <end position="286"/>
    </location>
</feature>
<evidence type="ECO:0000256" key="3">
    <source>
        <dbReference type="ARBA" id="ARBA00022692"/>
    </source>
</evidence>
<keyword evidence="2" id="KW-1003">Cell membrane</keyword>
<dbReference type="PANTHER" id="PTHR30619">
    <property type="entry name" value="DNA INTERNALIZATION/COMPETENCE PROTEIN COMEC/REC2"/>
    <property type="match status" value="1"/>
</dbReference>
<evidence type="ECO:0000256" key="4">
    <source>
        <dbReference type="ARBA" id="ARBA00022989"/>
    </source>
</evidence>
<evidence type="ECO:0000313" key="9">
    <source>
        <dbReference type="EMBL" id="MPL77537.1"/>
    </source>
</evidence>
<dbReference type="Pfam" id="PF13567">
    <property type="entry name" value="DUF4131"/>
    <property type="match status" value="1"/>
</dbReference>
<dbReference type="NCBIfam" id="TIGR00360">
    <property type="entry name" value="ComEC_N-term"/>
    <property type="match status" value="1"/>
</dbReference>
<accession>A0A644UF01</accession>
<evidence type="ECO:0000256" key="6">
    <source>
        <dbReference type="SAM" id="Phobius"/>
    </source>
</evidence>
<reference evidence="9" key="1">
    <citation type="submission" date="2019-08" db="EMBL/GenBank/DDBJ databases">
        <authorList>
            <person name="Kucharzyk K."/>
            <person name="Murdoch R.W."/>
            <person name="Higgins S."/>
            <person name="Loffler F."/>
        </authorList>
    </citation>
    <scope>NUCLEOTIDE SEQUENCE</scope>
</reference>
<feature type="transmembrane region" description="Helical" evidence="6">
    <location>
        <begin position="513"/>
        <end position="532"/>
    </location>
</feature>